<accession>A0A370IBD0</accession>
<dbReference type="AlphaFoldDB" id="A0A370IBD0"/>
<organism evidence="1 2">
    <name type="scientific">Nocardia pseudobrasiliensis</name>
    <dbReference type="NCBI Taxonomy" id="45979"/>
    <lineage>
        <taxon>Bacteria</taxon>
        <taxon>Bacillati</taxon>
        <taxon>Actinomycetota</taxon>
        <taxon>Actinomycetes</taxon>
        <taxon>Mycobacteriales</taxon>
        <taxon>Nocardiaceae</taxon>
        <taxon>Nocardia</taxon>
    </lineage>
</organism>
<gene>
    <name evidence="1" type="ORF">DFR76_102433</name>
</gene>
<evidence type="ECO:0000313" key="1">
    <source>
        <dbReference type="EMBL" id="RDI68032.1"/>
    </source>
</evidence>
<dbReference type="EMBL" id="QQBC01000002">
    <property type="protein sequence ID" value="RDI68032.1"/>
    <property type="molecule type" value="Genomic_DNA"/>
</dbReference>
<comment type="caution">
    <text evidence="1">The sequence shown here is derived from an EMBL/GenBank/DDBJ whole genome shotgun (WGS) entry which is preliminary data.</text>
</comment>
<dbReference type="RefSeq" id="WP_067992478.1">
    <property type="nucleotide sequence ID" value="NZ_QQBC01000002.1"/>
</dbReference>
<keyword evidence="2" id="KW-1185">Reference proteome</keyword>
<sequence>MDEFKDQLTRALAREVDWISEFTYEVRLAAAAHLRRANRSLRAGLHDADDELRALAEETADLARGAVRARADRMRSSH</sequence>
<protein>
    <submittedName>
        <fullName evidence="1">Uncharacterized protein</fullName>
    </submittedName>
</protein>
<dbReference type="STRING" id="1210086.GCA_001613105_01009"/>
<name>A0A370IBD0_9NOCA</name>
<dbReference type="Proteomes" id="UP000254869">
    <property type="component" value="Unassembled WGS sequence"/>
</dbReference>
<evidence type="ECO:0000313" key="2">
    <source>
        <dbReference type="Proteomes" id="UP000254869"/>
    </source>
</evidence>
<reference evidence="1 2" key="1">
    <citation type="submission" date="2018-07" db="EMBL/GenBank/DDBJ databases">
        <title>Genomic Encyclopedia of Type Strains, Phase IV (KMG-IV): sequencing the most valuable type-strain genomes for metagenomic binning, comparative biology and taxonomic classification.</title>
        <authorList>
            <person name="Goeker M."/>
        </authorList>
    </citation>
    <scope>NUCLEOTIDE SEQUENCE [LARGE SCALE GENOMIC DNA]</scope>
    <source>
        <strain evidence="1 2">DSM 44290</strain>
    </source>
</reference>
<proteinExistence type="predicted"/>